<protein>
    <recommendedName>
        <fullName evidence="3">Deacetylase sirtuin-type domain-containing protein</fullName>
    </recommendedName>
</protein>
<evidence type="ECO:0008006" key="3">
    <source>
        <dbReference type="Google" id="ProtNLM"/>
    </source>
</evidence>
<dbReference type="Proteomes" id="UP001494672">
    <property type="component" value="Unassembled WGS sequence"/>
</dbReference>
<evidence type="ECO:0000313" key="2">
    <source>
        <dbReference type="Proteomes" id="UP001494672"/>
    </source>
</evidence>
<evidence type="ECO:0000313" key="1">
    <source>
        <dbReference type="EMBL" id="MEQ2593681.1"/>
    </source>
</evidence>
<sequence length="111" mass="12689">MNLRKDGYFVQDSAWYEAERCFDDFVSRSRDRKLVLFELGVGFNTPTIIRFPFEKLTREHDNITLVRLNLDQAVIPESLGNRAIGINADMAESISDILNVSVSHPYPVQGQ</sequence>
<reference evidence="1 2" key="1">
    <citation type="submission" date="2024-04" db="EMBL/GenBank/DDBJ databases">
        <title>Human intestinal bacterial collection.</title>
        <authorList>
            <person name="Pauvert C."/>
            <person name="Hitch T.C.A."/>
            <person name="Clavel T."/>
        </authorList>
    </citation>
    <scope>NUCLEOTIDE SEQUENCE [LARGE SCALE GENOMIC DNA]</scope>
    <source>
        <strain evidence="1 2">CLA-AA-H181</strain>
    </source>
</reference>
<dbReference type="EMBL" id="JBBNGJ010000010">
    <property type="protein sequence ID" value="MEQ2593681.1"/>
    <property type="molecule type" value="Genomic_DNA"/>
</dbReference>
<gene>
    <name evidence="1" type="ORF">AAAU18_12250</name>
</gene>
<proteinExistence type="predicted"/>
<comment type="caution">
    <text evidence="1">The sequence shown here is derived from an EMBL/GenBank/DDBJ whole genome shotgun (WGS) entry which is preliminary data.</text>
</comment>
<name>A0ABV1IBT6_9FIRM</name>
<organism evidence="1 2">
    <name type="scientific">Coprococcus aceti</name>
    <dbReference type="NCBI Taxonomy" id="2981786"/>
    <lineage>
        <taxon>Bacteria</taxon>
        <taxon>Bacillati</taxon>
        <taxon>Bacillota</taxon>
        <taxon>Clostridia</taxon>
        <taxon>Lachnospirales</taxon>
        <taxon>Lachnospiraceae</taxon>
        <taxon>Coprococcus</taxon>
    </lineage>
</organism>
<dbReference type="RefSeq" id="WP_349093434.1">
    <property type="nucleotide sequence ID" value="NZ_JBBNGJ010000010.1"/>
</dbReference>
<accession>A0ABV1IBT6</accession>
<keyword evidence="2" id="KW-1185">Reference proteome</keyword>